<organism evidence="1 2">
    <name type="scientific">Rhizophagus irregularis</name>
    <dbReference type="NCBI Taxonomy" id="588596"/>
    <lineage>
        <taxon>Eukaryota</taxon>
        <taxon>Fungi</taxon>
        <taxon>Fungi incertae sedis</taxon>
        <taxon>Mucoromycota</taxon>
        <taxon>Glomeromycotina</taxon>
        <taxon>Glomeromycetes</taxon>
        <taxon>Glomerales</taxon>
        <taxon>Glomeraceae</taxon>
        <taxon>Rhizophagus</taxon>
    </lineage>
</organism>
<keyword evidence="2" id="KW-1185">Reference proteome</keyword>
<dbReference type="EMBL" id="LLXI01001706">
    <property type="protein sequence ID" value="PKY54860.1"/>
    <property type="molecule type" value="Genomic_DNA"/>
</dbReference>
<gene>
    <name evidence="1" type="ORF">RhiirA4_427075</name>
</gene>
<evidence type="ECO:0000313" key="1">
    <source>
        <dbReference type="EMBL" id="PKY54860.1"/>
    </source>
</evidence>
<proteinExistence type="predicted"/>
<name>A0A2I1H7L8_9GLOM</name>
<accession>A0A2I1H7L8</accession>
<sequence>MKKLDKYKIFEGRVLGQYAYEKPGKLPGCCIFKRGTERSLETYYTAVFLINGAVTERYKRTIVELENRIRESEVDVTVKGRMKLEKEGEIKILTGKIIKHFHRSFKKRVWKVRCVKLIEVERRLGITNKKKMISSRQESINTSLVNYESSLAKKSEVLRASMARCKHNITQYH</sequence>
<protein>
    <submittedName>
        <fullName evidence="1">Uncharacterized protein</fullName>
    </submittedName>
</protein>
<reference evidence="1 2" key="1">
    <citation type="submission" date="2015-10" db="EMBL/GenBank/DDBJ databases">
        <title>Genome analyses suggest a sexual origin of heterokaryosis in a supposedly ancient asexual fungus.</title>
        <authorList>
            <person name="Ropars J."/>
            <person name="Sedzielewska K."/>
            <person name="Noel J."/>
            <person name="Charron P."/>
            <person name="Farinelli L."/>
            <person name="Marton T."/>
            <person name="Kruger M."/>
            <person name="Pelin A."/>
            <person name="Brachmann A."/>
            <person name="Corradi N."/>
        </authorList>
    </citation>
    <scope>NUCLEOTIDE SEQUENCE [LARGE SCALE GENOMIC DNA]</scope>
    <source>
        <strain evidence="1 2">A4</strain>
    </source>
</reference>
<evidence type="ECO:0000313" key="2">
    <source>
        <dbReference type="Proteomes" id="UP000234323"/>
    </source>
</evidence>
<comment type="caution">
    <text evidence="1">The sequence shown here is derived from an EMBL/GenBank/DDBJ whole genome shotgun (WGS) entry which is preliminary data.</text>
</comment>
<dbReference type="AlphaFoldDB" id="A0A2I1H7L8"/>
<dbReference type="Proteomes" id="UP000234323">
    <property type="component" value="Unassembled WGS sequence"/>
</dbReference>